<evidence type="ECO:0000259" key="8">
    <source>
        <dbReference type="Pfam" id="PF02397"/>
    </source>
</evidence>
<sequence length="476" mass="53175">MSRKFLPDLLATVAMARPFIDAVVAVFAACMAAFTLAAFRGEPLSTYLTIPLHQVAMLLIAFILPLALAQYGAYRSQRDIPPTLELLRLWSALILVVGLLVVLAAISKTTIHVSRLWSGIWLVYLFILLTAMRLLARSTLRRLRIWGYDAKTILLVGNGTLASRVVAQLVTDNADGYRVVGYLAESPSQLAEFGGLPYLGRAVEARQICVRQRLAIDQVWVAIDEANLDELRTSIEALSELPYELRVVPDGLISTLCEMPVSTAAGLLTVELSSSPTTAVDRVLKAMEDRVLGTAIAIFAIPVLLLIALLIRMDSAGPVLFRQKRHGWNGEEITIFKFRTMHLHDEVPGVVTQAKKEDARVTRVGRWLRRSSLDELPQLINVLTGSMSLVGPRPHATEHNELYVNIIRNYMHRHRVKPGITGWAQVNGYRGETDTPEKMQRRVEYDLYYIEHWSIGFDLVILVLTFVRGLTSPQAY</sequence>
<dbReference type="GO" id="GO:0009242">
    <property type="term" value="P:colanic acid biosynthetic process"/>
    <property type="evidence" value="ECO:0007669"/>
    <property type="project" value="TreeGrafter"/>
</dbReference>
<dbReference type="InterPro" id="IPR017475">
    <property type="entry name" value="EPS_sugar_tfrase"/>
</dbReference>
<evidence type="ECO:0000256" key="1">
    <source>
        <dbReference type="ARBA" id="ARBA00004141"/>
    </source>
</evidence>
<reference evidence="9 10" key="1">
    <citation type="submission" date="2018-04" db="EMBL/GenBank/DDBJ databases">
        <title>Novel species isolated from glacier.</title>
        <authorList>
            <person name="Liu Q."/>
            <person name="Xin Y.-H."/>
        </authorList>
    </citation>
    <scope>NUCLEOTIDE SEQUENCE [LARGE SCALE GENOMIC DNA]</scope>
    <source>
        <strain evidence="9 10">GT1R17</strain>
    </source>
</reference>
<protein>
    <submittedName>
        <fullName evidence="9">Undecaprenyl-phosphate glucose phosphotransferase</fullName>
    </submittedName>
</protein>
<dbReference type="InterPro" id="IPR003362">
    <property type="entry name" value="Bact_transf"/>
</dbReference>
<evidence type="ECO:0000256" key="2">
    <source>
        <dbReference type="ARBA" id="ARBA00006464"/>
    </source>
</evidence>
<feature type="domain" description="Bacterial sugar transferase" evidence="8">
    <location>
        <begin position="285"/>
        <end position="468"/>
    </location>
</feature>
<evidence type="ECO:0000256" key="6">
    <source>
        <dbReference type="ARBA" id="ARBA00023136"/>
    </source>
</evidence>
<comment type="subcellular location">
    <subcellularLocation>
        <location evidence="1">Membrane</location>
        <topology evidence="1">Multi-pass membrane protein</topology>
    </subcellularLocation>
</comment>
<dbReference type="NCBIfam" id="TIGR03023">
    <property type="entry name" value="WcaJ_sugtrans"/>
    <property type="match status" value="1"/>
</dbReference>
<accession>A0A2T5MK54</accession>
<proteinExistence type="inferred from homology"/>
<keyword evidence="10" id="KW-1185">Reference proteome</keyword>
<dbReference type="Pfam" id="PF02397">
    <property type="entry name" value="Bac_transf"/>
    <property type="match status" value="1"/>
</dbReference>
<evidence type="ECO:0000256" key="7">
    <source>
        <dbReference type="SAM" id="Phobius"/>
    </source>
</evidence>
<dbReference type="EMBL" id="QANS01000001">
    <property type="protein sequence ID" value="PTU32929.1"/>
    <property type="molecule type" value="Genomic_DNA"/>
</dbReference>
<dbReference type="GO" id="GO:0089702">
    <property type="term" value="F:undecaprenyl-phosphate glucose phosphotransferase activity"/>
    <property type="evidence" value="ECO:0007669"/>
    <property type="project" value="TreeGrafter"/>
</dbReference>
<evidence type="ECO:0000256" key="5">
    <source>
        <dbReference type="ARBA" id="ARBA00022989"/>
    </source>
</evidence>
<dbReference type="Pfam" id="PF13727">
    <property type="entry name" value="CoA_binding_3"/>
    <property type="match status" value="1"/>
</dbReference>
<dbReference type="NCBIfam" id="TIGR03025">
    <property type="entry name" value="EPS_sugtrans"/>
    <property type="match status" value="1"/>
</dbReference>
<dbReference type="GO" id="GO:0016020">
    <property type="term" value="C:membrane"/>
    <property type="evidence" value="ECO:0007669"/>
    <property type="project" value="UniProtKB-SubCell"/>
</dbReference>
<feature type="transmembrane region" description="Helical" evidence="7">
    <location>
        <begin position="118"/>
        <end position="136"/>
    </location>
</feature>
<dbReference type="OrthoDB" id="9808602at2"/>
<feature type="transmembrane region" description="Helical" evidence="7">
    <location>
        <begin position="291"/>
        <end position="311"/>
    </location>
</feature>
<comment type="caution">
    <text evidence="9">The sequence shown here is derived from an EMBL/GenBank/DDBJ whole genome shotgun (WGS) entry which is preliminary data.</text>
</comment>
<evidence type="ECO:0000313" key="9">
    <source>
        <dbReference type="EMBL" id="PTU32929.1"/>
    </source>
</evidence>
<organism evidence="9 10">
    <name type="scientific">Stenotrophobium rhamnosiphilum</name>
    <dbReference type="NCBI Taxonomy" id="2029166"/>
    <lineage>
        <taxon>Bacteria</taxon>
        <taxon>Pseudomonadati</taxon>
        <taxon>Pseudomonadota</taxon>
        <taxon>Gammaproteobacteria</taxon>
        <taxon>Nevskiales</taxon>
        <taxon>Nevskiaceae</taxon>
        <taxon>Stenotrophobium</taxon>
    </lineage>
</organism>
<dbReference type="PANTHER" id="PTHR30576">
    <property type="entry name" value="COLANIC BIOSYNTHESIS UDP-GLUCOSE LIPID CARRIER TRANSFERASE"/>
    <property type="match status" value="1"/>
</dbReference>
<dbReference type="Gene3D" id="3.40.50.720">
    <property type="entry name" value="NAD(P)-binding Rossmann-like Domain"/>
    <property type="match status" value="1"/>
</dbReference>
<keyword evidence="3 9" id="KW-0808">Transferase</keyword>
<dbReference type="Proteomes" id="UP000244248">
    <property type="component" value="Unassembled WGS sequence"/>
</dbReference>
<feature type="transmembrane region" description="Helical" evidence="7">
    <location>
        <begin position="51"/>
        <end position="74"/>
    </location>
</feature>
<keyword evidence="6 7" id="KW-0472">Membrane</keyword>
<feature type="transmembrane region" description="Helical" evidence="7">
    <location>
        <begin position="86"/>
        <end position="106"/>
    </location>
</feature>
<evidence type="ECO:0000313" key="10">
    <source>
        <dbReference type="Proteomes" id="UP000244248"/>
    </source>
</evidence>
<evidence type="ECO:0000256" key="3">
    <source>
        <dbReference type="ARBA" id="ARBA00022679"/>
    </source>
</evidence>
<name>A0A2T5MK54_9GAMM</name>
<dbReference type="PANTHER" id="PTHR30576:SF21">
    <property type="entry name" value="UDP-GLUCOSE:UNDECAPRENYL-PHOSPHATE GLUCOSE-1-PHOSPHATE TRANSFERASE"/>
    <property type="match status" value="1"/>
</dbReference>
<comment type="similarity">
    <text evidence="2">Belongs to the bacterial sugar transferase family.</text>
</comment>
<gene>
    <name evidence="9" type="ORF">CJD38_02110</name>
</gene>
<feature type="transmembrane region" description="Helical" evidence="7">
    <location>
        <begin position="20"/>
        <end position="39"/>
    </location>
</feature>
<evidence type="ECO:0000256" key="4">
    <source>
        <dbReference type="ARBA" id="ARBA00022692"/>
    </source>
</evidence>
<dbReference type="RefSeq" id="WP_107938637.1">
    <property type="nucleotide sequence ID" value="NZ_QANS01000001.1"/>
</dbReference>
<keyword evidence="5 7" id="KW-1133">Transmembrane helix</keyword>
<dbReference type="AlphaFoldDB" id="A0A2T5MK54"/>
<keyword evidence="4 7" id="KW-0812">Transmembrane</keyword>
<dbReference type="InterPro" id="IPR017473">
    <property type="entry name" value="Undecaprenyl-P_gluc_Ptfrase"/>
</dbReference>